<name>A0A1T5LLN1_9FIRM</name>
<reference evidence="4 5" key="1">
    <citation type="submission" date="2017-02" db="EMBL/GenBank/DDBJ databases">
        <authorList>
            <person name="Peterson S.W."/>
        </authorList>
    </citation>
    <scope>NUCLEOTIDE SEQUENCE [LARGE SCALE GENOMIC DNA]</scope>
    <source>
        <strain evidence="4 5">M1</strain>
    </source>
</reference>
<dbReference type="PROSITE" id="PS51257">
    <property type="entry name" value="PROKAR_LIPOPROTEIN"/>
    <property type="match status" value="1"/>
</dbReference>
<feature type="region of interest" description="Disordered" evidence="2">
    <location>
        <begin position="30"/>
        <end position="49"/>
    </location>
</feature>
<dbReference type="RefSeq" id="WP_079492728.1">
    <property type="nucleotide sequence ID" value="NZ_FUZT01000007.1"/>
</dbReference>
<organism evidence="4 5">
    <name type="scientific">Maledivibacter halophilus</name>
    <dbReference type="NCBI Taxonomy" id="36842"/>
    <lineage>
        <taxon>Bacteria</taxon>
        <taxon>Bacillati</taxon>
        <taxon>Bacillota</taxon>
        <taxon>Clostridia</taxon>
        <taxon>Peptostreptococcales</taxon>
        <taxon>Caminicellaceae</taxon>
        <taxon>Maledivibacter</taxon>
    </lineage>
</organism>
<evidence type="ECO:0000313" key="5">
    <source>
        <dbReference type="Proteomes" id="UP000190285"/>
    </source>
</evidence>
<keyword evidence="5" id="KW-1185">Reference proteome</keyword>
<evidence type="ECO:0000313" key="4">
    <source>
        <dbReference type="EMBL" id="SKC76820.1"/>
    </source>
</evidence>
<dbReference type="OrthoDB" id="9833957at2"/>
<evidence type="ECO:0000256" key="3">
    <source>
        <dbReference type="SAM" id="SignalP"/>
    </source>
</evidence>
<feature type="coiled-coil region" evidence="1">
    <location>
        <begin position="104"/>
        <end position="131"/>
    </location>
</feature>
<evidence type="ECO:0000256" key="1">
    <source>
        <dbReference type="SAM" id="Coils"/>
    </source>
</evidence>
<dbReference type="Proteomes" id="UP000190285">
    <property type="component" value="Unassembled WGS sequence"/>
</dbReference>
<sequence length="219" mass="25626">MKKIIILVLISTLMFSIVACSEKVNSMEKNATDAKELSKSEDTNELGEKQEASNIGSVYFDYDKERFELIKVKDWDDIILWDKEKQHDFLTVVHWDDLSAEEIVKEKLQEARKYDDELEQVESDLKVESLKLIDYYREYEDYMNDKDTYELVKFLYMYFIDDGSGGVYRIVIDADTFDDLDDDAKKELLEGIKIIPLSENDNMKDIKVLDKPPAKKVAK</sequence>
<protein>
    <recommendedName>
        <fullName evidence="6">Sporulation lipoprotein YhcN/YlaJ (Spore_YhcN_YlaJ)</fullName>
    </recommendedName>
</protein>
<feature type="signal peptide" evidence="3">
    <location>
        <begin position="1"/>
        <end position="19"/>
    </location>
</feature>
<evidence type="ECO:0008006" key="6">
    <source>
        <dbReference type="Google" id="ProtNLM"/>
    </source>
</evidence>
<accession>A0A1T5LLN1</accession>
<dbReference type="AlphaFoldDB" id="A0A1T5LLN1"/>
<feature type="chain" id="PRO_5039024750" description="Sporulation lipoprotein YhcN/YlaJ (Spore_YhcN_YlaJ)" evidence="3">
    <location>
        <begin position="20"/>
        <end position="219"/>
    </location>
</feature>
<keyword evidence="1" id="KW-0175">Coiled coil</keyword>
<evidence type="ECO:0000256" key="2">
    <source>
        <dbReference type="SAM" id="MobiDB-lite"/>
    </source>
</evidence>
<gene>
    <name evidence="4" type="ORF">SAMN02194393_03043</name>
</gene>
<dbReference type="EMBL" id="FUZT01000007">
    <property type="protein sequence ID" value="SKC76820.1"/>
    <property type="molecule type" value="Genomic_DNA"/>
</dbReference>
<keyword evidence="3" id="KW-0732">Signal</keyword>
<proteinExistence type="predicted"/>